<keyword evidence="2" id="KW-0813">Transport</keyword>
<dbReference type="GO" id="GO:0046933">
    <property type="term" value="F:proton-transporting ATP synthase activity, rotational mechanism"/>
    <property type="evidence" value="ECO:0007669"/>
    <property type="project" value="InterPro"/>
</dbReference>
<evidence type="ECO:0000256" key="4">
    <source>
        <dbReference type="ARBA" id="ARBA00023065"/>
    </source>
</evidence>
<dbReference type="eggNOG" id="COG0712">
    <property type="taxonomic scope" value="Bacteria"/>
</dbReference>
<proteinExistence type="predicted"/>
<dbReference type="STRING" id="452637.Oter_0878"/>
<organism evidence="7 8">
    <name type="scientific">Opitutus terrae (strain DSM 11246 / JCM 15787 / PB90-1)</name>
    <dbReference type="NCBI Taxonomy" id="452637"/>
    <lineage>
        <taxon>Bacteria</taxon>
        <taxon>Pseudomonadati</taxon>
        <taxon>Verrucomicrobiota</taxon>
        <taxon>Opitutia</taxon>
        <taxon>Opitutales</taxon>
        <taxon>Opitutaceae</taxon>
        <taxon>Opitutus</taxon>
    </lineage>
</organism>
<evidence type="ECO:0000313" key="7">
    <source>
        <dbReference type="EMBL" id="ACB74166.1"/>
    </source>
</evidence>
<accession>B1ZWN9</accession>
<dbReference type="Proteomes" id="UP000007013">
    <property type="component" value="Chromosome"/>
</dbReference>
<dbReference type="InterPro" id="IPR000711">
    <property type="entry name" value="ATPase_OSCP/dsu"/>
</dbReference>
<evidence type="ECO:0000256" key="1">
    <source>
        <dbReference type="ARBA" id="ARBA00004370"/>
    </source>
</evidence>
<protein>
    <submittedName>
        <fullName evidence="7">Uncharacterized protein</fullName>
    </submittedName>
</protein>
<dbReference type="RefSeq" id="WP_012373704.1">
    <property type="nucleotide sequence ID" value="NC_010571.1"/>
</dbReference>
<keyword evidence="8" id="KW-1185">Reference proteome</keyword>
<evidence type="ECO:0000256" key="6">
    <source>
        <dbReference type="ARBA" id="ARBA00023310"/>
    </source>
</evidence>
<name>B1ZWN9_OPITP</name>
<comment type="subcellular location">
    <subcellularLocation>
        <location evidence="1">Membrane</location>
    </subcellularLocation>
</comment>
<evidence type="ECO:0000313" key="8">
    <source>
        <dbReference type="Proteomes" id="UP000007013"/>
    </source>
</evidence>
<sequence>MASGNKQIQQLAHQLFNLSLENGAVSSERVTGVLQYLEKHRPKHVTAVLRAYHRLIAAEIARSQAVVEHAGPLDQPALAQIAAAMARKYNRPITPVAKRNDTLLAGIRVRIGDDTYESSVAGQLAALAAAV</sequence>
<dbReference type="Pfam" id="PF00213">
    <property type="entry name" value="OSCP"/>
    <property type="match status" value="1"/>
</dbReference>
<evidence type="ECO:0000256" key="3">
    <source>
        <dbReference type="ARBA" id="ARBA00022781"/>
    </source>
</evidence>
<dbReference type="GO" id="GO:0016020">
    <property type="term" value="C:membrane"/>
    <property type="evidence" value="ECO:0007669"/>
    <property type="project" value="UniProtKB-SubCell"/>
</dbReference>
<keyword evidence="4" id="KW-0406">Ion transport</keyword>
<keyword evidence="6" id="KW-0066">ATP synthesis</keyword>
<dbReference type="AlphaFoldDB" id="B1ZWN9"/>
<dbReference type="HOGENOM" id="CLU_1935902_0_0_0"/>
<gene>
    <name evidence="7" type="ordered locus">Oter_0878</name>
</gene>
<evidence type="ECO:0000256" key="2">
    <source>
        <dbReference type="ARBA" id="ARBA00022448"/>
    </source>
</evidence>
<dbReference type="OrthoDB" id="9814841at2"/>
<dbReference type="KEGG" id="ote:Oter_0878"/>
<evidence type="ECO:0000256" key="5">
    <source>
        <dbReference type="ARBA" id="ARBA00023136"/>
    </source>
</evidence>
<keyword evidence="3" id="KW-0375">Hydrogen ion transport</keyword>
<dbReference type="EMBL" id="CP001032">
    <property type="protein sequence ID" value="ACB74166.1"/>
    <property type="molecule type" value="Genomic_DNA"/>
</dbReference>
<keyword evidence="5" id="KW-0472">Membrane</keyword>
<reference evidence="7 8" key="1">
    <citation type="journal article" date="2011" name="J. Bacteriol.">
        <title>Genome sequence of the verrucomicrobium Opitutus terrae PB90-1, an abundant inhabitant of rice paddy soil ecosystems.</title>
        <authorList>
            <person name="van Passel M.W."/>
            <person name="Kant R."/>
            <person name="Palva A."/>
            <person name="Copeland A."/>
            <person name="Lucas S."/>
            <person name="Lapidus A."/>
            <person name="Glavina del Rio T."/>
            <person name="Pitluck S."/>
            <person name="Goltsman E."/>
            <person name="Clum A."/>
            <person name="Sun H."/>
            <person name="Schmutz J."/>
            <person name="Larimer F.W."/>
            <person name="Land M.L."/>
            <person name="Hauser L."/>
            <person name="Kyrpides N."/>
            <person name="Mikhailova N."/>
            <person name="Richardson P.P."/>
            <person name="Janssen P.H."/>
            <person name="de Vos W.M."/>
            <person name="Smidt H."/>
        </authorList>
    </citation>
    <scope>NUCLEOTIDE SEQUENCE [LARGE SCALE GENOMIC DNA]</scope>
    <source>
        <strain evidence="8">DSM 11246 / JCM 15787 / PB90-1</strain>
    </source>
</reference>